<dbReference type="STRING" id="947166.A0A1D1VBK4"/>
<name>A0A1D1VBK4_RAMVA</name>
<protein>
    <recommendedName>
        <fullName evidence="3 10">Autophagy-related protein 9</fullName>
    </recommendedName>
</protein>
<comment type="subcellular location">
    <subcellularLocation>
        <location evidence="1 10">Preautophagosomal structure membrane</location>
        <topology evidence="1 10">Multi-pass membrane protein</topology>
    </subcellularLocation>
</comment>
<dbReference type="PANTHER" id="PTHR13038:SF10">
    <property type="entry name" value="AUTOPHAGY-RELATED PROTEIN 9"/>
    <property type="match status" value="1"/>
</dbReference>
<evidence type="ECO:0000256" key="5">
    <source>
        <dbReference type="ARBA" id="ARBA00022692"/>
    </source>
</evidence>
<evidence type="ECO:0000313" key="12">
    <source>
        <dbReference type="EMBL" id="GAU99014.1"/>
    </source>
</evidence>
<keyword evidence="4 10" id="KW-0813">Transport</keyword>
<dbReference type="InterPro" id="IPR007241">
    <property type="entry name" value="Autophagy-rel_prot_9"/>
</dbReference>
<feature type="transmembrane region" description="Helical" evidence="10">
    <location>
        <begin position="316"/>
        <end position="340"/>
    </location>
</feature>
<feature type="transmembrane region" description="Helical" evidence="10">
    <location>
        <begin position="156"/>
        <end position="179"/>
    </location>
</feature>
<dbReference type="GO" id="GO:0006869">
    <property type="term" value="P:lipid transport"/>
    <property type="evidence" value="ECO:0007669"/>
    <property type="project" value="UniProtKB-KW"/>
</dbReference>
<proteinExistence type="inferred from homology"/>
<reference evidence="12 13" key="1">
    <citation type="journal article" date="2016" name="Nat. Commun.">
        <title>Extremotolerant tardigrade genome and improved radiotolerance of human cultured cells by tardigrade-unique protein.</title>
        <authorList>
            <person name="Hashimoto T."/>
            <person name="Horikawa D.D."/>
            <person name="Saito Y."/>
            <person name="Kuwahara H."/>
            <person name="Kozuka-Hata H."/>
            <person name="Shin-I T."/>
            <person name="Minakuchi Y."/>
            <person name="Ohishi K."/>
            <person name="Motoyama A."/>
            <person name="Aizu T."/>
            <person name="Enomoto A."/>
            <person name="Kondo K."/>
            <person name="Tanaka S."/>
            <person name="Hara Y."/>
            <person name="Koshikawa S."/>
            <person name="Sagara H."/>
            <person name="Miura T."/>
            <person name="Yokobori S."/>
            <person name="Miyagawa K."/>
            <person name="Suzuki Y."/>
            <person name="Kubo T."/>
            <person name="Oyama M."/>
            <person name="Kohara Y."/>
            <person name="Fujiyama A."/>
            <person name="Arakawa K."/>
            <person name="Katayama T."/>
            <person name="Toyoda A."/>
            <person name="Kunieda T."/>
        </authorList>
    </citation>
    <scope>NUCLEOTIDE SEQUENCE [LARGE SCALE GENOMIC DNA]</scope>
    <source>
        <strain evidence="12 13">YOKOZUNA-1</strain>
    </source>
</reference>
<keyword evidence="9 10" id="KW-0472">Membrane</keyword>
<sequence length="776" mass="89126">MDYQKGYQRMDGSHNAPPLPDYPSGPSISVLPEYGGGEVYTVPSEVSHKRSKAFTHVSDLDVFFRQVYKYHQRNGYFCMMLQESLEVFQFLYVVIFSTFLLECVDYDILFANKIPDSWRPYIEPSWWNSTTYGHKVTISDAVIPASQCVKHFGSGVTFMIVLATAFWCWRLAKVFYNFFSYAETRRFYRIALKIEDHELSNLTWHEVLQRLLAAQKTYQMCRAKTELTELDVYHRILRVENFLVSMVNKQTVPVKVRLPFLGQSTFLSKSYLWNLELILFWRWGFGSLFEQKWTLREEFKVYGRRQEVAEKLRRRIAYFALVNLLLSPFILVFRVLYAFFNYADVIKRDPSTLGTRRWSSYAKLYLRHFNEVDHEMIARLNRAYRPATQYMNITSPVLTILAKNVAFVAGSLLMVLVICTVLDEDVLKVSHMLTTLTILGIIVAACRACIPDENAVYNPEVLMSSVISEIHYCPETWKGRAHTSDVRNEFANLFQLRLSHMFEELLSPIVTPLLLYTSLREHSLQIVDFFRNFTVDLVGVGDVCSFAEMDIRKHGDPEWTPDTLIDPDRMIDDDHQRADHGKTEMSLIHFKLTNPEWKPPQEAAWFMQKLREEVEKGAQSGGQEVLASLAPLGGRAQDFVATSRATGDVPVGQVRSREGALSGSVNNGLLETALSNSNMERSMFNSGFLAHSQPASPLEMTAADMSFSALFMHELHRRRIRASLQQYGSIREGGHDTIGHNVTQPTDSSRERLQFSVTTSDVTEEDEGTPLLDLKK</sequence>
<keyword evidence="7 10" id="KW-0072">Autophagy</keyword>
<keyword evidence="5 10" id="KW-0812">Transmembrane</keyword>
<organism evidence="12 13">
    <name type="scientific">Ramazzottius varieornatus</name>
    <name type="common">Water bear</name>
    <name type="synonym">Tardigrade</name>
    <dbReference type="NCBI Taxonomy" id="947166"/>
    <lineage>
        <taxon>Eukaryota</taxon>
        <taxon>Metazoa</taxon>
        <taxon>Ecdysozoa</taxon>
        <taxon>Tardigrada</taxon>
        <taxon>Eutardigrada</taxon>
        <taxon>Parachela</taxon>
        <taxon>Hypsibioidea</taxon>
        <taxon>Ramazzottiidae</taxon>
        <taxon>Ramazzottius</taxon>
    </lineage>
</organism>
<evidence type="ECO:0000256" key="11">
    <source>
        <dbReference type="SAM" id="MobiDB-lite"/>
    </source>
</evidence>
<keyword evidence="8 10" id="KW-0445">Lipid transport</keyword>
<evidence type="ECO:0000256" key="8">
    <source>
        <dbReference type="ARBA" id="ARBA00023055"/>
    </source>
</evidence>
<dbReference type="EMBL" id="BDGG01000005">
    <property type="protein sequence ID" value="GAU99014.1"/>
    <property type="molecule type" value="Genomic_DNA"/>
</dbReference>
<comment type="function">
    <text evidence="10">Phospholipid scramblase involved in autophagy. Cycles between the preautophagosomal structure/phagophore assembly site (PAS) and the cytoplasmic vesicle pool and supplies membrane for the growing autophagosome. Lipid scramblase activity plays a key role in preautophagosomal structure/phagophore assembly by distributing the phospholipids that arrive through ATG2 from the cytoplasmic to the luminal leaflet of the bilayer, thereby driving autophagosomal membrane expansion.</text>
</comment>
<dbReference type="Proteomes" id="UP000186922">
    <property type="component" value="Unassembled WGS sequence"/>
</dbReference>
<comment type="caution">
    <text evidence="12">The sequence shown here is derived from an EMBL/GenBank/DDBJ whole genome shotgun (WGS) entry which is preliminary data.</text>
</comment>
<evidence type="ECO:0000256" key="1">
    <source>
        <dbReference type="ARBA" id="ARBA00004511"/>
    </source>
</evidence>
<dbReference type="PANTHER" id="PTHR13038">
    <property type="entry name" value="APG9 AUTOPHAGY 9"/>
    <property type="match status" value="1"/>
</dbReference>
<evidence type="ECO:0000313" key="13">
    <source>
        <dbReference type="Proteomes" id="UP000186922"/>
    </source>
</evidence>
<feature type="region of interest" description="Disordered" evidence="11">
    <location>
        <begin position="1"/>
        <end position="23"/>
    </location>
</feature>
<feature type="transmembrane region" description="Helical" evidence="10">
    <location>
        <begin position="90"/>
        <end position="111"/>
    </location>
</feature>
<dbReference type="GO" id="GO:0061709">
    <property type="term" value="P:reticulophagy"/>
    <property type="evidence" value="ECO:0007669"/>
    <property type="project" value="TreeGrafter"/>
</dbReference>
<evidence type="ECO:0000256" key="9">
    <source>
        <dbReference type="ARBA" id="ARBA00023136"/>
    </source>
</evidence>
<gene>
    <name evidence="12" type="primary">RvY_10075-1</name>
    <name evidence="12" type="synonym">RvY_10075.1</name>
    <name evidence="12" type="ORF">RvY_10075</name>
</gene>
<dbReference type="GO" id="GO:0005776">
    <property type="term" value="C:autophagosome"/>
    <property type="evidence" value="ECO:0007669"/>
    <property type="project" value="TreeGrafter"/>
</dbReference>
<feature type="transmembrane region" description="Helical" evidence="10">
    <location>
        <begin position="429"/>
        <end position="445"/>
    </location>
</feature>
<dbReference type="Pfam" id="PF04109">
    <property type="entry name" value="ATG9"/>
    <property type="match status" value="1"/>
</dbReference>
<evidence type="ECO:0000256" key="3">
    <source>
        <dbReference type="ARBA" id="ARBA00018074"/>
    </source>
</evidence>
<feature type="region of interest" description="Disordered" evidence="11">
    <location>
        <begin position="731"/>
        <end position="776"/>
    </location>
</feature>
<accession>A0A1D1VBK4</accession>
<evidence type="ECO:0000256" key="10">
    <source>
        <dbReference type="RuleBase" id="RU364027"/>
    </source>
</evidence>
<comment type="similarity">
    <text evidence="2 10">Belongs to the ATG9 family.</text>
</comment>
<dbReference type="GO" id="GO:0034045">
    <property type="term" value="C:phagophore assembly site membrane"/>
    <property type="evidence" value="ECO:0007669"/>
    <property type="project" value="UniProtKB-SubCell"/>
</dbReference>
<evidence type="ECO:0000256" key="6">
    <source>
        <dbReference type="ARBA" id="ARBA00022989"/>
    </source>
</evidence>
<feature type="transmembrane region" description="Helical" evidence="10">
    <location>
        <begin position="400"/>
        <end position="422"/>
    </location>
</feature>
<evidence type="ECO:0000256" key="4">
    <source>
        <dbReference type="ARBA" id="ARBA00022448"/>
    </source>
</evidence>
<keyword evidence="6 10" id="KW-1133">Transmembrane helix</keyword>
<dbReference type="GO" id="GO:0034497">
    <property type="term" value="P:protein localization to phagophore assembly site"/>
    <property type="evidence" value="ECO:0007669"/>
    <property type="project" value="TreeGrafter"/>
</dbReference>
<dbReference type="AlphaFoldDB" id="A0A1D1VBK4"/>
<dbReference type="GO" id="GO:0034727">
    <property type="term" value="P:piecemeal microautophagy of the nucleus"/>
    <property type="evidence" value="ECO:0007669"/>
    <property type="project" value="TreeGrafter"/>
</dbReference>
<keyword evidence="13" id="KW-1185">Reference proteome</keyword>
<dbReference type="GO" id="GO:0000422">
    <property type="term" value="P:autophagy of mitochondrion"/>
    <property type="evidence" value="ECO:0007669"/>
    <property type="project" value="TreeGrafter"/>
</dbReference>
<evidence type="ECO:0000256" key="7">
    <source>
        <dbReference type="ARBA" id="ARBA00023006"/>
    </source>
</evidence>
<evidence type="ECO:0000256" key="2">
    <source>
        <dbReference type="ARBA" id="ARBA00006185"/>
    </source>
</evidence>
<dbReference type="OrthoDB" id="2020634at2759"/>